<dbReference type="AlphaFoldDB" id="A0A4U2YC23"/>
<name>A0A4U2YC23_9BACL</name>
<gene>
    <name evidence="1" type="ORF">E8L90_21935</name>
</gene>
<proteinExistence type="predicted"/>
<dbReference type="Gene3D" id="3.90.1720.10">
    <property type="entry name" value="endopeptidase domain like (from Nostoc punctiforme)"/>
    <property type="match status" value="1"/>
</dbReference>
<evidence type="ECO:0000313" key="2">
    <source>
        <dbReference type="Proteomes" id="UP000307841"/>
    </source>
</evidence>
<organism evidence="1 2">
    <name type="scientific">Brevibacillus antibioticus</name>
    <dbReference type="NCBI Taxonomy" id="2570228"/>
    <lineage>
        <taxon>Bacteria</taxon>
        <taxon>Bacillati</taxon>
        <taxon>Bacillota</taxon>
        <taxon>Bacilli</taxon>
        <taxon>Bacillales</taxon>
        <taxon>Paenibacillaceae</taxon>
        <taxon>Brevibacillus</taxon>
    </lineage>
</organism>
<protein>
    <submittedName>
        <fullName evidence="1">Uncharacterized protein</fullName>
    </submittedName>
</protein>
<dbReference type="Pfam" id="PF05708">
    <property type="entry name" value="Peptidase_C92"/>
    <property type="match status" value="1"/>
</dbReference>
<dbReference type="InterPro" id="IPR024453">
    <property type="entry name" value="Peptidase_C92"/>
</dbReference>
<dbReference type="InterPro" id="IPR038765">
    <property type="entry name" value="Papain-like_cys_pep_sf"/>
</dbReference>
<evidence type="ECO:0000313" key="1">
    <source>
        <dbReference type="EMBL" id="TKI57865.1"/>
    </source>
</evidence>
<reference evidence="1 2" key="1">
    <citation type="submission" date="2019-04" db="EMBL/GenBank/DDBJ databases">
        <title>Whole genome sequencing of Brevibacillus sp. TGS2-1.</title>
        <authorList>
            <person name="Choi A."/>
        </authorList>
    </citation>
    <scope>NUCLEOTIDE SEQUENCE [LARGE SCALE GENOMIC DNA]</scope>
    <source>
        <strain evidence="1 2">TGS2-1</strain>
    </source>
</reference>
<accession>A0A4U2YC23</accession>
<sequence>MVKRDKILFQGEVYVFSRKSSSILLLFIMIFTLCTSVSFAAEVKPLADDPGVYYPDTHTKAKPGDMLVSNATSSKGLTGHAAIVTDNLTVVHIGGVGQHPEEISLSRFFKRYDNSVKVIRYTSSRDAKKAGEWARTYAKEYSDADYSLAVKLSGFDYTYCSKIVWQAYYYGADVNLGNKRPNSTTIFEPYGILDLDDTTEVEETGDWR</sequence>
<comment type="caution">
    <text evidence="1">The sequence shown here is derived from an EMBL/GenBank/DDBJ whole genome shotgun (WGS) entry which is preliminary data.</text>
</comment>
<dbReference type="SUPFAM" id="SSF54001">
    <property type="entry name" value="Cysteine proteinases"/>
    <property type="match status" value="1"/>
</dbReference>
<dbReference type="Proteomes" id="UP000307841">
    <property type="component" value="Unassembled WGS sequence"/>
</dbReference>
<keyword evidence="2" id="KW-1185">Reference proteome</keyword>
<dbReference type="EMBL" id="SZNK01000001">
    <property type="protein sequence ID" value="TKI57865.1"/>
    <property type="molecule type" value="Genomic_DNA"/>
</dbReference>